<keyword evidence="1" id="KW-0472">Membrane</keyword>
<dbReference type="EMBL" id="CAVLEF010000001">
    <property type="protein sequence ID" value="CAK1540373.1"/>
    <property type="molecule type" value="Genomic_DNA"/>
</dbReference>
<keyword evidence="1" id="KW-0812">Transmembrane</keyword>
<keyword evidence="4" id="KW-1185">Reference proteome</keyword>
<sequence>MIKAVLIILTVAVCCDCLEELVEDARAKKKKSPAKLIGMILLFVLSKVAIFKAVSVFLMMTLFQKLFTVAGVFLQHYMKEKPAPIYGAPQYDTVGYSYGAPDDIMKTGYPSSDMTSSFDWLLTKNK</sequence>
<proteinExistence type="predicted"/>
<protein>
    <submittedName>
        <fullName evidence="3">Uncharacterized protein</fullName>
    </submittedName>
</protein>
<evidence type="ECO:0000313" key="3">
    <source>
        <dbReference type="EMBL" id="CAK1540373.1"/>
    </source>
</evidence>
<name>A0AAV1IW71_9NEOP</name>
<dbReference type="Proteomes" id="UP001497472">
    <property type="component" value="Unassembled WGS sequence"/>
</dbReference>
<keyword evidence="1" id="KW-1133">Transmembrane helix</keyword>
<gene>
    <name evidence="3" type="ORF">LNINA_LOCUS432</name>
</gene>
<keyword evidence="2" id="KW-0732">Signal</keyword>
<evidence type="ECO:0000313" key="4">
    <source>
        <dbReference type="Proteomes" id="UP001497472"/>
    </source>
</evidence>
<dbReference type="AlphaFoldDB" id="A0AAV1IW71"/>
<feature type="transmembrane region" description="Helical" evidence="1">
    <location>
        <begin position="39"/>
        <end position="63"/>
    </location>
</feature>
<reference evidence="3 4" key="1">
    <citation type="submission" date="2023-11" db="EMBL/GenBank/DDBJ databases">
        <authorList>
            <person name="Okamura Y."/>
        </authorList>
    </citation>
    <scope>NUCLEOTIDE SEQUENCE [LARGE SCALE GENOMIC DNA]</scope>
</reference>
<evidence type="ECO:0000256" key="1">
    <source>
        <dbReference type="SAM" id="Phobius"/>
    </source>
</evidence>
<accession>A0AAV1IW71</accession>
<comment type="caution">
    <text evidence="3">The sequence shown here is derived from an EMBL/GenBank/DDBJ whole genome shotgun (WGS) entry which is preliminary data.</text>
</comment>
<feature type="chain" id="PRO_5043584046" evidence="2">
    <location>
        <begin position="18"/>
        <end position="126"/>
    </location>
</feature>
<feature type="signal peptide" evidence="2">
    <location>
        <begin position="1"/>
        <end position="17"/>
    </location>
</feature>
<evidence type="ECO:0000256" key="2">
    <source>
        <dbReference type="SAM" id="SignalP"/>
    </source>
</evidence>
<organism evidence="3 4">
    <name type="scientific">Leptosia nina</name>
    <dbReference type="NCBI Taxonomy" id="320188"/>
    <lineage>
        <taxon>Eukaryota</taxon>
        <taxon>Metazoa</taxon>
        <taxon>Ecdysozoa</taxon>
        <taxon>Arthropoda</taxon>
        <taxon>Hexapoda</taxon>
        <taxon>Insecta</taxon>
        <taxon>Pterygota</taxon>
        <taxon>Neoptera</taxon>
        <taxon>Endopterygota</taxon>
        <taxon>Lepidoptera</taxon>
        <taxon>Glossata</taxon>
        <taxon>Ditrysia</taxon>
        <taxon>Papilionoidea</taxon>
        <taxon>Pieridae</taxon>
        <taxon>Pierinae</taxon>
        <taxon>Leptosia</taxon>
    </lineage>
</organism>